<evidence type="ECO:0000256" key="1">
    <source>
        <dbReference type="SAM" id="Phobius"/>
    </source>
</evidence>
<gene>
    <name evidence="3" type="ORF">KSX_59060</name>
</gene>
<dbReference type="InterPro" id="IPR045087">
    <property type="entry name" value="Cu-oxidase_fam"/>
</dbReference>
<name>A0A8J3MVJ9_9CHLR</name>
<evidence type="ECO:0000313" key="4">
    <source>
        <dbReference type="Proteomes" id="UP000612362"/>
    </source>
</evidence>
<reference evidence="3" key="1">
    <citation type="submission" date="2020-10" db="EMBL/GenBank/DDBJ databases">
        <title>Taxonomic study of unclassified bacteria belonging to the class Ktedonobacteria.</title>
        <authorList>
            <person name="Yabe S."/>
            <person name="Wang C.M."/>
            <person name="Zheng Y."/>
            <person name="Sakai Y."/>
            <person name="Cavaletti L."/>
            <person name="Monciardini P."/>
            <person name="Donadio S."/>
        </authorList>
    </citation>
    <scope>NUCLEOTIDE SEQUENCE</scope>
    <source>
        <strain evidence="3">SOSP1-1</strain>
    </source>
</reference>
<dbReference type="Pfam" id="PF07732">
    <property type="entry name" value="Cu-oxidase_3"/>
    <property type="match status" value="1"/>
</dbReference>
<dbReference type="CDD" id="cd04206">
    <property type="entry name" value="CuRO_1_LCC_like"/>
    <property type="match status" value="1"/>
</dbReference>
<comment type="caution">
    <text evidence="3">The sequence shown here is derived from an EMBL/GenBank/DDBJ whole genome shotgun (WGS) entry which is preliminary data.</text>
</comment>
<protein>
    <recommendedName>
        <fullName evidence="2">Plastocyanin-like domain-containing protein</fullName>
    </recommendedName>
</protein>
<keyword evidence="1" id="KW-0812">Transmembrane</keyword>
<evidence type="ECO:0000259" key="2">
    <source>
        <dbReference type="Pfam" id="PF07732"/>
    </source>
</evidence>
<proteinExistence type="predicted"/>
<evidence type="ECO:0000313" key="3">
    <source>
        <dbReference type="EMBL" id="GHO47743.1"/>
    </source>
</evidence>
<dbReference type="Gene3D" id="2.60.40.420">
    <property type="entry name" value="Cupredoxins - blue copper proteins"/>
    <property type="match status" value="1"/>
</dbReference>
<accession>A0A8J3MVJ9</accession>
<keyword evidence="1" id="KW-1133">Transmembrane helix</keyword>
<keyword evidence="1" id="KW-0472">Membrane</keyword>
<dbReference type="PANTHER" id="PTHR11709">
    <property type="entry name" value="MULTI-COPPER OXIDASE"/>
    <property type="match status" value="1"/>
</dbReference>
<organism evidence="3 4">
    <name type="scientific">Ktedonospora formicarum</name>
    <dbReference type="NCBI Taxonomy" id="2778364"/>
    <lineage>
        <taxon>Bacteria</taxon>
        <taxon>Bacillati</taxon>
        <taxon>Chloroflexota</taxon>
        <taxon>Ktedonobacteria</taxon>
        <taxon>Ktedonobacterales</taxon>
        <taxon>Ktedonobacteraceae</taxon>
        <taxon>Ktedonospora</taxon>
    </lineage>
</organism>
<dbReference type="RefSeq" id="WP_220196984.1">
    <property type="nucleotide sequence ID" value="NZ_BNJF01000003.1"/>
</dbReference>
<dbReference type="AlphaFoldDB" id="A0A8J3MVJ9"/>
<keyword evidence="4" id="KW-1185">Reference proteome</keyword>
<dbReference type="SUPFAM" id="SSF49503">
    <property type="entry name" value="Cupredoxins"/>
    <property type="match status" value="1"/>
</dbReference>
<sequence>MTTLTKREIGMLFLIALTLLGMIGIGIYSGFQRLASATQTQTTPPARVHRYTLYVRSAWLTMPDGKKIYTFGYTDDPKGPAKIPGPMITADEGDQVIITLKNNQDPTMGAGNAMGDGHTIHLHGLDVSSKYDGDPMTVGGSIKQGFDYTYQFTAKNAGTYWYHCHEGAPEHIQMGMYGPIVIYPRGTHSQVYAGTPRYDKEYTFLLSEMDSKMHQEDYDTIHNSMAMAPNWVQYQPDYFLINGKAWPDVMNDPRSYRSPKLTHIWTSHTQCSIPASMQRASFSLVLHLLHRRHFPQNLRYAVFIVPMLRDCWRHWHLDPARFHTPGKQRPDPTG</sequence>
<dbReference type="EMBL" id="BNJF01000003">
    <property type="protein sequence ID" value="GHO47743.1"/>
    <property type="molecule type" value="Genomic_DNA"/>
</dbReference>
<dbReference type="InterPro" id="IPR008972">
    <property type="entry name" value="Cupredoxin"/>
</dbReference>
<dbReference type="GO" id="GO:0005507">
    <property type="term" value="F:copper ion binding"/>
    <property type="evidence" value="ECO:0007669"/>
    <property type="project" value="InterPro"/>
</dbReference>
<dbReference type="InterPro" id="IPR011707">
    <property type="entry name" value="Cu-oxidase-like_N"/>
</dbReference>
<feature type="domain" description="Plastocyanin-like" evidence="2">
    <location>
        <begin position="82"/>
        <end position="185"/>
    </location>
</feature>
<feature type="transmembrane region" description="Helical" evidence="1">
    <location>
        <begin position="12"/>
        <end position="31"/>
    </location>
</feature>
<dbReference type="Proteomes" id="UP000612362">
    <property type="component" value="Unassembled WGS sequence"/>
</dbReference>